<dbReference type="PROSITE" id="PS01009">
    <property type="entry name" value="CRISP_1"/>
    <property type="match status" value="2"/>
</dbReference>
<feature type="region of interest" description="Disordered" evidence="1">
    <location>
        <begin position="141"/>
        <end position="184"/>
    </location>
</feature>
<evidence type="ECO:0000313" key="3">
    <source>
        <dbReference type="EMBL" id="KAK8388633.1"/>
    </source>
</evidence>
<evidence type="ECO:0000259" key="2">
    <source>
        <dbReference type="SMART" id="SM00198"/>
    </source>
</evidence>
<dbReference type="PRINTS" id="PR00838">
    <property type="entry name" value="V5ALLERGEN"/>
</dbReference>
<dbReference type="InterPro" id="IPR001283">
    <property type="entry name" value="CRISP-related"/>
</dbReference>
<accession>A0AAW0TLL2</accession>
<reference evidence="3 4" key="1">
    <citation type="submission" date="2023-03" db="EMBL/GenBank/DDBJ databases">
        <title>High-quality genome of Scylla paramamosain provides insights in environmental adaptation.</title>
        <authorList>
            <person name="Zhang L."/>
        </authorList>
    </citation>
    <scope>NUCLEOTIDE SEQUENCE [LARGE SCALE GENOMIC DNA]</scope>
    <source>
        <strain evidence="3">LZ_2023a</strain>
        <tissue evidence="3">Muscle</tissue>
    </source>
</reference>
<dbReference type="PRINTS" id="PR00837">
    <property type="entry name" value="V5TPXLIKE"/>
</dbReference>
<evidence type="ECO:0000313" key="4">
    <source>
        <dbReference type="Proteomes" id="UP001487740"/>
    </source>
</evidence>
<dbReference type="PANTHER" id="PTHR10334">
    <property type="entry name" value="CYSTEINE-RICH SECRETORY PROTEIN-RELATED"/>
    <property type="match status" value="1"/>
</dbReference>
<feature type="domain" description="SCP" evidence="2">
    <location>
        <begin position="186"/>
        <end position="324"/>
    </location>
</feature>
<dbReference type="InterPro" id="IPR014044">
    <property type="entry name" value="CAP_dom"/>
</dbReference>
<organism evidence="3 4">
    <name type="scientific">Scylla paramamosain</name>
    <name type="common">Mud crab</name>
    <dbReference type="NCBI Taxonomy" id="85552"/>
    <lineage>
        <taxon>Eukaryota</taxon>
        <taxon>Metazoa</taxon>
        <taxon>Ecdysozoa</taxon>
        <taxon>Arthropoda</taxon>
        <taxon>Crustacea</taxon>
        <taxon>Multicrustacea</taxon>
        <taxon>Malacostraca</taxon>
        <taxon>Eumalacostraca</taxon>
        <taxon>Eucarida</taxon>
        <taxon>Decapoda</taxon>
        <taxon>Pleocyemata</taxon>
        <taxon>Brachyura</taxon>
        <taxon>Eubrachyura</taxon>
        <taxon>Portunoidea</taxon>
        <taxon>Portunidae</taxon>
        <taxon>Portuninae</taxon>
        <taxon>Scylla</taxon>
    </lineage>
</organism>
<dbReference type="GO" id="GO:0005576">
    <property type="term" value="C:extracellular region"/>
    <property type="evidence" value="ECO:0007669"/>
    <property type="project" value="InterPro"/>
</dbReference>
<dbReference type="FunFam" id="3.40.33.10:FF:000002">
    <property type="entry name" value="Golgi-associated plant pathogenesis-related protein 1"/>
    <property type="match status" value="2"/>
</dbReference>
<evidence type="ECO:0000256" key="1">
    <source>
        <dbReference type="SAM" id="MobiDB-lite"/>
    </source>
</evidence>
<dbReference type="InterPro" id="IPR002413">
    <property type="entry name" value="V5_allergen-like"/>
</dbReference>
<dbReference type="InterPro" id="IPR018244">
    <property type="entry name" value="Allrgn_V5/Tpx1_CS"/>
</dbReference>
<proteinExistence type="predicted"/>
<protein>
    <recommendedName>
        <fullName evidence="2">SCP domain-containing protein</fullName>
    </recommendedName>
</protein>
<dbReference type="SMART" id="SM00198">
    <property type="entry name" value="SCP"/>
    <property type="match status" value="2"/>
</dbReference>
<dbReference type="InterPro" id="IPR034113">
    <property type="entry name" value="SCP_GAPR1-like"/>
</dbReference>
<sequence>MGEAQCDGETNQDFHEKECERLRCGETQYSMTRQGWRVLVNTSHLRLHITARYSTLAFTDRNTTPVLANNNSDRMAKTKTETTVRTYTKDGKRYEETTVVETKEEDDGTITTTTKTTTKTLGSYTTKTVTEGVEGIKLSQGGRASRVVKSQQKTRNEAETKTKKGGLLSKFKGGDKSSDSSDDEEDFAKSVLNSVNEYRAKHGVAKLKLSKELNKYAKIWAKKLATDEKMSHNPDSKYGENVFCLSSNSTNFDAKPKEVVDHWYSEVKDHKFGEEPKGTALKSGHFSQLVWKDTKHMGVGKARSAAGTKVFVVANFDPQGNWMGQFADQVPPVGGFTRTATSDKPLKINKTRKSSSSSESSSDEEDFAEDCLKAHNDYRKKHGAQPLKLSKKLSKVAKEWCETIARKDVLQHRPNNQYGENLYCYYSPDPKFNLKGDEAVKSWYSEIKDFRFGAEPRDLRAGHFTQVVWADSKELGVARVKSRSGKTYVVANYNPPGNFVGSFASQVPRPK</sequence>
<dbReference type="Proteomes" id="UP001487740">
    <property type="component" value="Unassembled WGS sequence"/>
</dbReference>
<dbReference type="AlphaFoldDB" id="A0AAW0TLL2"/>
<dbReference type="InterPro" id="IPR035940">
    <property type="entry name" value="CAP_sf"/>
</dbReference>
<dbReference type="SUPFAM" id="SSF55797">
    <property type="entry name" value="PR-1-like"/>
    <property type="match status" value="2"/>
</dbReference>
<comment type="caution">
    <text evidence="3">The sequence shown here is derived from an EMBL/GenBank/DDBJ whole genome shotgun (WGS) entry which is preliminary data.</text>
</comment>
<dbReference type="CDD" id="cd05382">
    <property type="entry name" value="CAP_GAPR1-like"/>
    <property type="match status" value="2"/>
</dbReference>
<feature type="domain" description="SCP" evidence="2">
    <location>
        <begin position="366"/>
        <end position="501"/>
    </location>
</feature>
<feature type="region of interest" description="Disordered" evidence="1">
    <location>
        <begin position="335"/>
        <end position="366"/>
    </location>
</feature>
<keyword evidence="4" id="KW-1185">Reference proteome</keyword>
<name>A0AAW0TLL2_SCYPA</name>
<dbReference type="EMBL" id="JARAKH010000028">
    <property type="protein sequence ID" value="KAK8388633.1"/>
    <property type="molecule type" value="Genomic_DNA"/>
</dbReference>
<gene>
    <name evidence="3" type="ORF">O3P69_020545</name>
</gene>
<dbReference type="Pfam" id="PF00188">
    <property type="entry name" value="CAP"/>
    <property type="match status" value="2"/>
</dbReference>
<dbReference type="Gene3D" id="3.40.33.10">
    <property type="entry name" value="CAP"/>
    <property type="match status" value="2"/>
</dbReference>